<dbReference type="Pfam" id="PF01521">
    <property type="entry name" value="Fe-S_biosyn"/>
    <property type="match status" value="1"/>
</dbReference>
<gene>
    <name evidence="2" type="ORF">JCM9152_2336</name>
</gene>
<dbReference type="Proteomes" id="UP000018895">
    <property type="component" value="Unassembled WGS sequence"/>
</dbReference>
<name>W4QFS3_9BACI</name>
<comment type="caution">
    <text evidence="2">The sequence shown here is derived from an EMBL/GenBank/DDBJ whole genome shotgun (WGS) entry which is preliminary data.</text>
</comment>
<evidence type="ECO:0000313" key="3">
    <source>
        <dbReference type="Proteomes" id="UP000018895"/>
    </source>
</evidence>
<keyword evidence="3" id="KW-1185">Reference proteome</keyword>
<dbReference type="AlphaFoldDB" id="W4QFS3"/>
<protein>
    <recommendedName>
        <fullName evidence="1">Core domain-containing protein</fullName>
    </recommendedName>
</protein>
<dbReference type="InterPro" id="IPR000361">
    <property type="entry name" value="ATAP_core_dom"/>
</dbReference>
<dbReference type="EMBL" id="BAUU01000014">
    <property type="protein sequence ID" value="GAE30906.1"/>
    <property type="molecule type" value="Genomic_DNA"/>
</dbReference>
<proteinExistence type="predicted"/>
<sequence>MMDIQVTPSAIDFFKQTSLEGKKIRVRAYDTFECSTMVAYDIVLDHKNEDDHESMLNELPFIYNKKAIEEIGKYIKIDYVPSQGLKMVNTNQTLAYGLSLKSV</sequence>
<evidence type="ECO:0000259" key="1">
    <source>
        <dbReference type="Pfam" id="PF01521"/>
    </source>
</evidence>
<accession>W4QFS3</accession>
<feature type="domain" description="Core" evidence="1">
    <location>
        <begin position="2"/>
        <end position="99"/>
    </location>
</feature>
<dbReference type="STRING" id="1236971.JCM9152_2336"/>
<reference evidence="2" key="1">
    <citation type="journal article" date="2014" name="Genome Announc.">
        <title>Draft Genome Sequences of Three Alkaliphilic Bacillus Strains, Bacillus wakoensis JCM 9140T, Bacillus akibai JCM 9157T, and Bacillus hemicellulosilyticus JCM 9152T.</title>
        <authorList>
            <person name="Yuki M."/>
            <person name="Oshima K."/>
            <person name="Suda W."/>
            <person name="Oshida Y."/>
            <person name="Kitamura K."/>
            <person name="Iida T."/>
            <person name="Hattori M."/>
            <person name="Ohkuma M."/>
        </authorList>
    </citation>
    <scope>NUCLEOTIDE SEQUENCE [LARGE SCALE GENOMIC DNA]</scope>
    <source>
        <strain evidence="2">JCM 9152</strain>
    </source>
</reference>
<organism evidence="2 3">
    <name type="scientific">Halalkalibacter hemicellulosilyticusJCM 9152</name>
    <dbReference type="NCBI Taxonomy" id="1236971"/>
    <lineage>
        <taxon>Bacteria</taxon>
        <taxon>Bacillati</taxon>
        <taxon>Bacillota</taxon>
        <taxon>Bacilli</taxon>
        <taxon>Bacillales</taxon>
        <taxon>Bacillaceae</taxon>
        <taxon>Halalkalibacter</taxon>
    </lineage>
</organism>
<evidence type="ECO:0000313" key="2">
    <source>
        <dbReference type="EMBL" id="GAE30906.1"/>
    </source>
</evidence>